<dbReference type="AlphaFoldDB" id="A0ABD2PAH1"/>
<sequence>MPVYCQICTKMLNSKDIKITCHSCTNLMHAVCVNLSASDLQYLEESKEKFPYTSCQSSSRLLRGNSTSSNASNHSNSQPSKLDTNSALASIMEKLTKLDTIAEDIASIKKSQKSLAEQVKKCTEKLKLHSTQLKNQGQADFGLSGRHGCSTNQSGYNHE</sequence>
<name>A0ABD2PAH1_9CUCU</name>
<feature type="region of interest" description="Disordered" evidence="1">
    <location>
        <begin position="138"/>
        <end position="159"/>
    </location>
</feature>
<keyword evidence="3" id="KW-1185">Reference proteome</keyword>
<comment type="caution">
    <text evidence="2">The sequence shown here is derived from an EMBL/GenBank/DDBJ whole genome shotgun (WGS) entry which is preliminary data.</text>
</comment>
<protein>
    <recommendedName>
        <fullName evidence="4">Phorbol-ester/DAG-type domain-containing protein</fullName>
    </recommendedName>
</protein>
<dbReference type="Proteomes" id="UP001516400">
    <property type="component" value="Unassembled WGS sequence"/>
</dbReference>
<dbReference type="EMBL" id="JABFTP020000185">
    <property type="protein sequence ID" value="KAL3287992.1"/>
    <property type="molecule type" value="Genomic_DNA"/>
</dbReference>
<feature type="compositionally biased region" description="Polar residues" evidence="1">
    <location>
        <begin position="149"/>
        <end position="159"/>
    </location>
</feature>
<dbReference type="Gene3D" id="2.60.120.650">
    <property type="entry name" value="Cupin"/>
    <property type="match status" value="1"/>
</dbReference>
<evidence type="ECO:0000313" key="3">
    <source>
        <dbReference type="Proteomes" id="UP001516400"/>
    </source>
</evidence>
<feature type="compositionally biased region" description="Low complexity" evidence="1">
    <location>
        <begin position="65"/>
        <end position="80"/>
    </location>
</feature>
<dbReference type="InterPro" id="IPR011011">
    <property type="entry name" value="Znf_FYVE_PHD"/>
</dbReference>
<reference evidence="2 3" key="1">
    <citation type="journal article" date="2021" name="BMC Biol.">
        <title>Horizontally acquired antibacterial genes associated with adaptive radiation of ladybird beetles.</title>
        <authorList>
            <person name="Li H.S."/>
            <person name="Tang X.F."/>
            <person name="Huang Y.H."/>
            <person name="Xu Z.Y."/>
            <person name="Chen M.L."/>
            <person name="Du X.Y."/>
            <person name="Qiu B.Y."/>
            <person name="Chen P.T."/>
            <person name="Zhang W."/>
            <person name="Slipinski A."/>
            <person name="Escalona H.E."/>
            <person name="Waterhouse R.M."/>
            <person name="Zwick A."/>
            <person name="Pang H."/>
        </authorList>
    </citation>
    <scope>NUCLEOTIDE SEQUENCE [LARGE SCALE GENOMIC DNA]</scope>
    <source>
        <strain evidence="2">SYSU2018</strain>
    </source>
</reference>
<evidence type="ECO:0000313" key="2">
    <source>
        <dbReference type="EMBL" id="KAL3287992.1"/>
    </source>
</evidence>
<gene>
    <name evidence="2" type="ORF">HHI36_002445</name>
</gene>
<evidence type="ECO:0008006" key="4">
    <source>
        <dbReference type="Google" id="ProtNLM"/>
    </source>
</evidence>
<accession>A0ABD2PAH1</accession>
<evidence type="ECO:0000256" key="1">
    <source>
        <dbReference type="SAM" id="MobiDB-lite"/>
    </source>
</evidence>
<proteinExistence type="predicted"/>
<dbReference type="SUPFAM" id="SSF57903">
    <property type="entry name" value="FYVE/PHD zinc finger"/>
    <property type="match status" value="1"/>
</dbReference>
<feature type="region of interest" description="Disordered" evidence="1">
    <location>
        <begin position="58"/>
        <end position="84"/>
    </location>
</feature>
<organism evidence="2 3">
    <name type="scientific">Cryptolaemus montrouzieri</name>
    <dbReference type="NCBI Taxonomy" id="559131"/>
    <lineage>
        <taxon>Eukaryota</taxon>
        <taxon>Metazoa</taxon>
        <taxon>Ecdysozoa</taxon>
        <taxon>Arthropoda</taxon>
        <taxon>Hexapoda</taxon>
        <taxon>Insecta</taxon>
        <taxon>Pterygota</taxon>
        <taxon>Neoptera</taxon>
        <taxon>Endopterygota</taxon>
        <taxon>Coleoptera</taxon>
        <taxon>Polyphaga</taxon>
        <taxon>Cucujiformia</taxon>
        <taxon>Coccinelloidea</taxon>
        <taxon>Coccinellidae</taxon>
        <taxon>Scymninae</taxon>
        <taxon>Scymnini</taxon>
        <taxon>Cryptolaemus</taxon>
    </lineage>
</organism>